<feature type="transmembrane region" description="Helical" evidence="1">
    <location>
        <begin position="12"/>
        <end position="43"/>
    </location>
</feature>
<gene>
    <name evidence="2" type="ORF">GGQ83_003087</name>
</gene>
<reference evidence="2 3" key="1">
    <citation type="submission" date="2020-08" db="EMBL/GenBank/DDBJ databases">
        <title>Genomic Encyclopedia of Type Strains, Phase IV (KMG-IV): sequencing the most valuable type-strain genomes for metagenomic binning, comparative biology and taxonomic classification.</title>
        <authorList>
            <person name="Goeker M."/>
        </authorList>
    </citation>
    <scope>NUCLEOTIDE SEQUENCE [LARGE SCALE GENOMIC DNA]</scope>
    <source>
        <strain evidence="2 3">DSM 19979</strain>
    </source>
</reference>
<keyword evidence="1" id="KW-0812">Transmembrane</keyword>
<comment type="caution">
    <text evidence="2">The sequence shown here is derived from an EMBL/GenBank/DDBJ whole genome shotgun (WGS) entry which is preliminary data.</text>
</comment>
<keyword evidence="1" id="KW-0472">Membrane</keyword>
<dbReference type="EMBL" id="JACIDJ010000006">
    <property type="protein sequence ID" value="MBB3899627.1"/>
    <property type="molecule type" value="Genomic_DNA"/>
</dbReference>
<evidence type="ECO:0000313" key="2">
    <source>
        <dbReference type="EMBL" id="MBB3899627.1"/>
    </source>
</evidence>
<keyword evidence="3" id="KW-1185">Reference proteome</keyword>
<dbReference type="AlphaFoldDB" id="A0A840AEY9"/>
<organism evidence="2 3">
    <name type="scientific">Roseococcus suduntuyensis</name>
    <dbReference type="NCBI Taxonomy" id="455361"/>
    <lineage>
        <taxon>Bacteria</taxon>
        <taxon>Pseudomonadati</taxon>
        <taxon>Pseudomonadota</taxon>
        <taxon>Alphaproteobacteria</taxon>
        <taxon>Acetobacterales</taxon>
        <taxon>Roseomonadaceae</taxon>
        <taxon>Roseococcus</taxon>
    </lineage>
</organism>
<sequence>MVVLRPSLTRKLLGFGALFLGVIGLILPIMPGWIFLALAVWMLRDQYVWAARGVEKIRARWPQAIPAIEERERRALAWYARRTRTMRRMFRRA</sequence>
<dbReference type="RefSeq" id="WP_184385591.1">
    <property type="nucleotide sequence ID" value="NZ_JACIDJ010000006.1"/>
</dbReference>
<evidence type="ECO:0008006" key="4">
    <source>
        <dbReference type="Google" id="ProtNLM"/>
    </source>
</evidence>
<protein>
    <recommendedName>
        <fullName evidence="4">Transmembrane protein (PGPGW)</fullName>
    </recommendedName>
</protein>
<accession>A0A840AEY9</accession>
<evidence type="ECO:0000313" key="3">
    <source>
        <dbReference type="Proteomes" id="UP000553193"/>
    </source>
</evidence>
<proteinExistence type="predicted"/>
<dbReference type="Proteomes" id="UP000553193">
    <property type="component" value="Unassembled WGS sequence"/>
</dbReference>
<evidence type="ECO:0000256" key="1">
    <source>
        <dbReference type="SAM" id="Phobius"/>
    </source>
</evidence>
<keyword evidence="1" id="KW-1133">Transmembrane helix</keyword>
<name>A0A840AEY9_9PROT</name>